<evidence type="ECO:0000256" key="6">
    <source>
        <dbReference type="ARBA" id="ARBA00022692"/>
    </source>
</evidence>
<reference evidence="15" key="1">
    <citation type="submission" date="2014-12" db="EMBL/GenBank/DDBJ databases">
        <title>Insight into the proteome of Arion vulgaris.</title>
        <authorList>
            <person name="Aradska J."/>
            <person name="Bulat T."/>
            <person name="Smidak R."/>
            <person name="Sarate P."/>
            <person name="Gangsoo J."/>
            <person name="Sialana F."/>
            <person name="Bilban M."/>
            <person name="Lubec G."/>
        </authorList>
    </citation>
    <scope>NUCLEOTIDE SEQUENCE</scope>
    <source>
        <tissue evidence="15">Skin</tissue>
    </source>
</reference>
<evidence type="ECO:0000256" key="9">
    <source>
        <dbReference type="ARBA" id="ARBA00022840"/>
    </source>
</evidence>
<keyword evidence="7" id="KW-0547">Nucleotide-binding</keyword>
<feature type="non-terminal residue" evidence="15">
    <location>
        <position position="78"/>
    </location>
</feature>
<keyword evidence="10" id="KW-1133">Transmembrane helix</keyword>
<dbReference type="InterPro" id="IPR000333">
    <property type="entry name" value="TGFB_receptor"/>
</dbReference>
<proteinExistence type="predicted"/>
<organism evidence="15">
    <name type="scientific">Arion vulgaris</name>
    <dbReference type="NCBI Taxonomy" id="1028688"/>
    <lineage>
        <taxon>Eukaryota</taxon>
        <taxon>Metazoa</taxon>
        <taxon>Spiralia</taxon>
        <taxon>Lophotrochozoa</taxon>
        <taxon>Mollusca</taxon>
        <taxon>Gastropoda</taxon>
        <taxon>Heterobranchia</taxon>
        <taxon>Euthyneura</taxon>
        <taxon>Panpulmonata</taxon>
        <taxon>Eupulmonata</taxon>
        <taxon>Stylommatophora</taxon>
        <taxon>Helicina</taxon>
        <taxon>Arionoidea</taxon>
        <taxon>Arionidae</taxon>
        <taxon>Arion</taxon>
    </lineage>
</organism>
<dbReference type="PANTHER" id="PTHR23255:SF64">
    <property type="entry name" value="ACTIVIN RECEPTOR TYPE-2A"/>
    <property type="match status" value="1"/>
</dbReference>
<evidence type="ECO:0000256" key="3">
    <source>
        <dbReference type="ARBA" id="ARBA00022475"/>
    </source>
</evidence>
<keyword evidence="4" id="KW-0723">Serine/threonine-protein kinase</keyword>
<evidence type="ECO:0000256" key="14">
    <source>
        <dbReference type="ARBA" id="ARBA00023180"/>
    </source>
</evidence>
<evidence type="ECO:0000256" key="1">
    <source>
        <dbReference type="ARBA" id="ARBA00004167"/>
    </source>
</evidence>
<evidence type="ECO:0000256" key="13">
    <source>
        <dbReference type="ARBA" id="ARBA00023170"/>
    </source>
</evidence>
<evidence type="ECO:0000313" key="15">
    <source>
        <dbReference type="EMBL" id="CEK53577.1"/>
    </source>
</evidence>
<dbReference type="GO" id="GO:0071363">
    <property type="term" value="P:cellular response to growth factor stimulus"/>
    <property type="evidence" value="ECO:0007669"/>
    <property type="project" value="TreeGrafter"/>
</dbReference>
<evidence type="ECO:0000256" key="4">
    <source>
        <dbReference type="ARBA" id="ARBA00022527"/>
    </source>
</evidence>
<keyword evidence="9" id="KW-0067">ATP-binding</keyword>
<gene>
    <name evidence="15" type="primary">ORF20753</name>
</gene>
<comment type="subcellular location">
    <subcellularLocation>
        <location evidence="2">Cell membrane</location>
    </subcellularLocation>
    <subcellularLocation>
        <location evidence="1">Membrane</location>
        <topology evidence="1">Single-pass membrane protein</topology>
    </subcellularLocation>
</comment>
<keyword evidence="8" id="KW-0418">Kinase</keyword>
<dbReference type="AlphaFoldDB" id="A0A0B6YB76"/>
<keyword evidence="13" id="KW-0675">Receptor</keyword>
<feature type="non-terminal residue" evidence="15">
    <location>
        <position position="1"/>
    </location>
</feature>
<dbReference type="PANTHER" id="PTHR23255">
    <property type="entry name" value="TRANSFORMING GROWTH FACTOR-BETA RECEPTOR TYPE I AND II"/>
    <property type="match status" value="1"/>
</dbReference>
<name>A0A0B6YB76_9EUPU</name>
<evidence type="ECO:0000256" key="8">
    <source>
        <dbReference type="ARBA" id="ARBA00022777"/>
    </source>
</evidence>
<dbReference type="GO" id="GO:0005524">
    <property type="term" value="F:ATP binding"/>
    <property type="evidence" value="ECO:0007669"/>
    <property type="project" value="UniProtKB-KW"/>
</dbReference>
<evidence type="ECO:0000256" key="11">
    <source>
        <dbReference type="ARBA" id="ARBA00023136"/>
    </source>
</evidence>
<evidence type="ECO:0000256" key="2">
    <source>
        <dbReference type="ARBA" id="ARBA00004236"/>
    </source>
</evidence>
<accession>A0A0B6YB76</accession>
<keyword evidence="11" id="KW-0472">Membrane</keyword>
<evidence type="ECO:0008006" key="16">
    <source>
        <dbReference type="Google" id="ProtNLM"/>
    </source>
</evidence>
<evidence type="ECO:0000256" key="10">
    <source>
        <dbReference type="ARBA" id="ARBA00022989"/>
    </source>
</evidence>
<keyword evidence="3" id="KW-1003">Cell membrane</keyword>
<dbReference type="GO" id="GO:0017002">
    <property type="term" value="F:activin receptor activity"/>
    <property type="evidence" value="ECO:0007669"/>
    <property type="project" value="TreeGrafter"/>
</dbReference>
<dbReference type="EMBL" id="HACG01006712">
    <property type="protein sequence ID" value="CEK53577.1"/>
    <property type="molecule type" value="Transcribed_RNA"/>
</dbReference>
<protein>
    <recommendedName>
        <fullName evidence="16">Protein kinase domain-containing protein</fullName>
    </recommendedName>
</protein>
<sequence>TPSQSCLNLQLLELRARGRYGSLWKAHLPDQKGYGDVITSNGVIVPNTLRHVAVKIFPLQDKQSWLAEVEIYSLAGMK</sequence>
<keyword evidence="6" id="KW-0812">Transmembrane</keyword>
<evidence type="ECO:0000256" key="5">
    <source>
        <dbReference type="ARBA" id="ARBA00022679"/>
    </source>
</evidence>
<dbReference type="GO" id="GO:0048185">
    <property type="term" value="F:activin binding"/>
    <property type="evidence" value="ECO:0007669"/>
    <property type="project" value="TreeGrafter"/>
</dbReference>
<keyword evidence="12" id="KW-1015">Disulfide bond</keyword>
<evidence type="ECO:0000256" key="12">
    <source>
        <dbReference type="ARBA" id="ARBA00023157"/>
    </source>
</evidence>
<dbReference type="GO" id="GO:0048179">
    <property type="term" value="C:activin receptor complex"/>
    <property type="evidence" value="ECO:0007669"/>
    <property type="project" value="TreeGrafter"/>
</dbReference>
<keyword evidence="14" id="KW-0325">Glycoprotein</keyword>
<evidence type="ECO:0000256" key="7">
    <source>
        <dbReference type="ARBA" id="ARBA00022741"/>
    </source>
</evidence>
<keyword evidence="5" id="KW-0808">Transferase</keyword>
<dbReference type="Gene3D" id="3.30.200.20">
    <property type="entry name" value="Phosphorylase Kinase, domain 1"/>
    <property type="match status" value="1"/>
</dbReference>